<reference evidence="8" key="2">
    <citation type="journal article" date="2020" name="Microorganisms">
        <title>Osmotic Adaptation and Compatible Solute Biosynthesis of Phototrophic Bacteria as Revealed from Genome Analyses.</title>
        <authorList>
            <person name="Imhoff J.F."/>
            <person name="Rahn T."/>
            <person name="Kunzel S."/>
            <person name="Keller A."/>
            <person name="Neulinger S.C."/>
        </authorList>
    </citation>
    <scope>NUCLEOTIDE SEQUENCE</scope>
    <source>
        <strain evidence="8">DSM 9154</strain>
    </source>
</reference>
<dbReference type="PANTHER" id="PTHR33202">
    <property type="entry name" value="ZINC UPTAKE REGULATION PROTEIN"/>
    <property type="match status" value="1"/>
</dbReference>
<gene>
    <name evidence="8" type="ORF">CKO21_04940</name>
</gene>
<dbReference type="PANTHER" id="PTHR33202:SF6">
    <property type="entry name" value="ZINC UPTAKE REGULATION PROTEIN"/>
    <property type="match status" value="1"/>
</dbReference>
<protein>
    <submittedName>
        <fullName evidence="8">Transcriptional repressor</fullName>
    </submittedName>
</protein>
<dbReference type="Proteomes" id="UP000778970">
    <property type="component" value="Unassembled WGS sequence"/>
</dbReference>
<feature type="binding site" evidence="7">
    <location>
        <position position="160"/>
    </location>
    <ligand>
        <name>Zn(2+)</name>
        <dbReference type="ChEBI" id="CHEBI:29105"/>
    </ligand>
</feature>
<feature type="binding site" evidence="7">
    <location>
        <position position="157"/>
    </location>
    <ligand>
        <name>Zn(2+)</name>
        <dbReference type="ChEBI" id="CHEBI:29105"/>
    </ligand>
</feature>
<keyword evidence="5" id="KW-0238">DNA-binding</keyword>
<evidence type="ECO:0000313" key="8">
    <source>
        <dbReference type="EMBL" id="MBK1696587.1"/>
    </source>
</evidence>
<dbReference type="AlphaFoldDB" id="A0A934QH54"/>
<evidence type="ECO:0000256" key="6">
    <source>
        <dbReference type="ARBA" id="ARBA00023163"/>
    </source>
</evidence>
<evidence type="ECO:0000256" key="5">
    <source>
        <dbReference type="ARBA" id="ARBA00023125"/>
    </source>
</evidence>
<dbReference type="Gene3D" id="1.10.10.10">
    <property type="entry name" value="Winged helix-like DNA-binding domain superfamily/Winged helix DNA-binding domain"/>
    <property type="match status" value="1"/>
</dbReference>
<organism evidence="8 9">
    <name type="scientific">Rhodovibrio salinarum</name>
    <dbReference type="NCBI Taxonomy" id="1087"/>
    <lineage>
        <taxon>Bacteria</taxon>
        <taxon>Pseudomonadati</taxon>
        <taxon>Pseudomonadota</taxon>
        <taxon>Alphaproteobacteria</taxon>
        <taxon>Rhodospirillales</taxon>
        <taxon>Rhodovibrionaceae</taxon>
        <taxon>Rhodovibrio</taxon>
    </lineage>
</organism>
<dbReference type="GO" id="GO:0045892">
    <property type="term" value="P:negative regulation of DNA-templated transcription"/>
    <property type="evidence" value="ECO:0007669"/>
    <property type="project" value="TreeGrafter"/>
</dbReference>
<comment type="caution">
    <text evidence="8">The sequence shown here is derived from an EMBL/GenBank/DDBJ whole genome shotgun (WGS) entry which is preliminary data.</text>
</comment>
<dbReference type="RefSeq" id="WP_037258728.1">
    <property type="nucleotide sequence ID" value="NZ_NRRE01000017.1"/>
</dbReference>
<dbReference type="SUPFAM" id="SSF46785">
    <property type="entry name" value="Winged helix' DNA-binding domain"/>
    <property type="match status" value="1"/>
</dbReference>
<dbReference type="InterPro" id="IPR043135">
    <property type="entry name" value="Fur_C"/>
</dbReference>
<evidence type="ECO:0000256" key="2">
    <source>
        <dbReference type="ARBA" id="ARBA00022491"/>
    </source>
</evidence>
<dbReference type="GO" id="GO:0003700">
    <property type="term" value="F:DNA-binding transcription factor activity"/>
    <property type="evidence" value="ECO:0007669"/>
    <property type="project" value="InterPro"/>
</dbReference>
<accession>A0A934QH54</accession>
<feature type="binding site" evidence="7">
    <location>
        <position position="120"/>
    </location>
    <ligand>
        <name>Zn(2+)</name>
        <dbReference type="ChEBI" id="CHEBI:29105"/>
    </ligand>
</feature>
<dbReference type="GO" id="GO:0005829">
    <property type="term" value="C:cytosol"/>
    <property type="evidence" value="ECO:0007669"/>
    <property type="project" value="TreeGrafter"/>
</dbReference>
<dbReference type="Pfam" id="PF01475">
    <property type="entry name" value="FUR"/>
    <property type="match status" value="1"/>
</dbReference>
<dbReference type="InterPro" id="IPR002481">
    <property type="entry name" value="FUR"/>
</dbReference>
<keyword evidence="4" id="KW-0805">Transcription regulation</keyword>
<keyword evidence="9" id="KW-1185">Reference proteome</keyword>
<keyword evidence="6" id="KW-0804">Transcription</keyword>
<keyword evidence="2" id="KW-0678">Repressor</keyword>
<dbReference type="Gene3D" id="3.30.1490.190">
    <property type="match status" value="1"/>
</dbReference>
<evidence type="ECO:0000256" key="7">
    <source>
        <dbReference type="PIRSR" id="PIRSR602481-1"/>
    </source>
</evidence>
<feature type="binding site" evidence="7">
    <location>
        <position position="117"/>
    </location>
    <ligand>
        <name>Zn(2+)</name>
        <dbReference type="ChEBI" id="CHEBI:29105"/>
    </ligand>
</feature>
<dbReference type="InterPro" id="IPR036390">
    <property type="entry name" value="WH_DNA-bd_sf"/>
</dbReference>
<name>A0A934QH54_9PROT</name>
<dbReference type="GO" id="GO:0008270">
    <property type="term" value="F:zinc ion binding"/>
    <property type="evidence" value="ECO:0007669"/>
    <property type="project" value="TreeGrafter"/>
</dbReference>
<keyword evidence="3 7" id="KW-0862">Zinc</keyword>
<comment type="similarity">
    <text evidence="1">Belongs to the Fur family.</text>
</comment>
<sequence length="171" mass="19166">MESSQTRAAFDQHEHDHRDCIDAALTVAQEICARDGAQLTKTRRRVLELIWAHRKPVGAYQLLDDLSRERGRVAPPTVYRAIDFLLDHGLIHRIESLNAFIGCHHPRETHTGCFLICRACGATAELEDPKLDRALNDAAANLAFQVERRTVEMRGLCPVCAQTAEGSQFAH</sequence>
<evidence type="ECO:0000256" key="3">
    <source>
        <dbReference type="ARBA" id="ARBA00022833"/>
    </source>
</evidence>
<evidence type="ECO:0000313" key="9">
    <source>
        <dbReference type="Proteomes" id="UP000778970"/>
    </source>
</evidence>
<dbReference type="EMBL" id="NRRE01000017">
    <property type="protein sequence ID" value="MBK1696587.1"/>
    <property type="molecule type" value="Genomic_DNA"/>
</dbReference>
<reference evidence="8" key="1">
    <citation type="submission" date="2017-08" db="EMBL/GenBank/DDBJ databases">
        <authorList>
            <person name="Imhoff J.F."/>
            <person name="Rahn T."/>
            <person name="Kuenzel S."/>
            <person name="Neulinger S.C."/>
        </authorList>
    </citation>
    <scope>NUCLEOTIDE SEQUENCE</scope>
    <source>
        <strain evidence="8">DSM 9154</strain>
    </source>
</reference>
<dbReference type="InterPro" id="IPR036388">
    <property type="entry name" value="WH-like_DNA-bd_sf"/>
</dbReference>
<dbReference type="GO" id="GO:1900376">
    <property type="term" value="P:regulation of secondary metabolite biosynthetic process"/>
    <property type="evidence" value="ECO:0007669"/>
    <property type="project" value="TreeGrafter"/>
</dbReference>
<keyword evidence="7" id="KW-0479">Metal-binding</keyword>
<evidence type="ECO:0000256" key="1">
    <source>
        <dbReference type="ARBA" id="ARBA00007957"/>
    </source>
</evidence>
<evidence type="ECO:0000256" key="4">
    <source>
        <dbReference type="ARBA" id="ARBA00023015"/>
    </source>
</evidence>
<dbReference type="GO" id="GO:0000976">
    <property type="term" value="F:transcription cis-regulatory region binding"/>
    <property type="evidence" value="ECO:0007669"/>
    <property type="project" value="TreeGrafter"/>
</dbReference>
<comment type="cofactor">
    <cofactor evidence="7">
        <name>Zn(2+)</name>
        <dbReference type="ChEBI" id="CHEBI:29105"/>
    </cofactor>
    <text evidence="7">Binds 1 zinc ion per subunit.</text>
</comment>
<proteinExistence type="inferred from homology"/>